<reference evidence="1 2" key="1">
    <citation type="submission" date="2019-08" db="EMBL/GenBank/DDBJ databases">
        <title>Actinomadura sp. nov. CYP1-5 isolated from mountain soil.</title>
        <authorList>
            <person name="Songsumanus A."/>
            <person name="Kuncharoen N."/>
            <person name="Kudo T."/>
            <person name="Yuki M."/>
            <person name="Igarashi Y."/>
            <person name="Tanasupawat S."/>
        </authorList>
    </citation>
    <scope>NUCLEOTIDE SEQUENCE [LARGE SCALE GENOMIC DNA]</scope>
    <source>
        <strain evidence="1 2">JCM 14158</strain>
    </source>
</reference>
<accession>A0A5D0NM71</accession>
<dbReference type="RefSeq" id="WP_067904591.1">
    <property type="nucleotide sequence ID" value="NZ_VSFG01000003.1"/>
</dbReference>
<evidence type="ECO:0000313" key="1">
    <source>
        <dbReference type="EMBL" id="TYB45389.1"/>
    </source>
</evidence>
<dbReference type="EMBL" id="VSFG01000003">
    <property type="protein sequence ID" value="TYB45389.1"/>
    <property type="molecule type" value="Genomic_DNA"/>
</dbReference>
<dbReference type="Pfam" id="PF06500">
    <property type="entry name" value="FrsA-like"/>
    <property type="match status" value="1"/>
</dbReference>
<dbReference type="Proteomes" id="UP000323380">
    <property type="component" value="Unassembled WGS sequence"/>
</dbReference>
<sequence length="362" mass="39522">MNDVAELKRYVGAHAQGQRIKGYRDLLDRIEADEGGGPGSWVGEWVRAGEALERRGRHLDAARYYTMARFPFVDGPARQDALERGVRSIDRWAGERQDVELLTIEADGGTVRCWASGLSAADPKPLLVIMGGIVTVKEQWAPLLTGMRRLGVAGLVTEMPGTGENGLRYGPDSWRMLPAVLDAVAGRADVADTYAIALSFSGHMALRCAAEDPRLRGVITVGAPVGAFFTDAGWQRRLPRITVDALAHMIGVPSGEVAGGLADWALSAARLQKLDVPVCYTASLRDEIIPPEDVRLLRENVRRLDLVEHDDVHGCPGHQRETQLWTVASLFRCRNVRSPASGLIGLLLKAERARGRLSRNRG</sequence>
<dbReference type="SUPFAM" id="SSF53474">
    <property type="entry name" value="alpha/beta-Hydrolases"/>
    <property type="match status" value="1"/>
</dbReference>
<comment type="caution">
    <text evidence="1">The sequence shown here is derived from an EMBL/GenBank/DDBJ whole genome shotgun (WGS) entry which is preliminary data.</text>
</comment>
<evidence type="ECO:0000313" key="2">
    <source>
        <dbReference type="Proteomes" id="UP000323380"/>
    </source>
</evidence>
<dbReference type="InterPro" id="IPR029058">
    <property type="entry name" value="AB_hydrolase_fold"/>
</dbReference>
<keyword evidence="2" id="KW-1185">Reference proteome</keyword>
<protein>
    <submittedName>
        <fullName evidence="1">Alpha/beta hydrolase</fullName>
    </submittedName>
</protein>
<name>A0A5D0NM71_9ACTN</name>
<dbReference type="GO" id="GO:0016787">
    <property type="term" value="F:hydrolase activity"/>
    <property type="evidence" value="ECO:0007669"/>
    <property type="project" value="UniProtKB-KW"/>
</dbReference>
<proteinExistence type="predicted"/>
<dbReference type="STRING" id="1220554.GCA_001552135_07863"/>
<dbReference type="InterPro" id="IPR010520">
    <property type="entry name" value="FrsA-like"/>
</dbReference>
<dbReference type="Gene3D" id="3.40.50.1820">
    <property type="entry name" value="alpha/beta hydrolase"/>
    <property type="match status" value="1"/>
</dbReference>
<organism evidence="1 2">
    <name type="scientific">Actinomadura chibensis</name>
    <dbReference type="NCBI Taxonomy" id="392828"/>
    <lineage>
        <taxon>Bacteria</taxon>
        <taxon>Bacillati</taxon>
        <taxon>Actinomycetota</taxon>
        <taxon>Actinomycetes</taxon>
        <taxon>Streptosporangiales</taxon>
        <taxon>Thermomonosporaceae</taxon>
        <taxon>Actinomadura</taxon>
    </lineage>
</organism>
<keyword evidence="1" id="KW-0378">Hydrolase</keyword>
<gene>
    <name evidence="1" type="ORF">FXF69_18250</name>
</gene>
<dbReference type="AlphaFoldDB" id="A0A5D0NM71"/>